<evidence type="ECO:0000313" key="2">
    <source>
        <dbReference type="EMBL" id="SHN00275.1"/>
    </source>
</evidence>
<dbReference type="InterPro" id="IPR017259">
    <property type="entry name" value="UCP037672"/>
</dbReference>
<evidence type="ECO:0000313" key="3">
    <source>
        <dbReference type="Proteomes" id="UP000184038"/>
    </source>
</evidence>
<dbReference type="OrthoDB" id="2004016at2"/>
<name>A0A1M7NAU9_9FIRM</name>
<keyword evidence="1" id="KW-1133">Transmembrane helix</keyword>
<evidence type="ECO:0000256" key="1">
    <source>
        <dbReference type="SAM" id="Phobius"/>
    </source>
</evidence>
<keyword evidence="3" id="KW-1185">Reference proteome</keyword>
<keyword evidence="1" id="KW-0472">Membrane</keyword>
<sequence>MNPNVVLIFTVSDEVKFYILFDVGLAILFYTVGIYFYKSNGKAANFISGYNMKSDEERKQFDEIQLCKIYGKRMMYWAVPFMAGAIMDLFINGIGCATAWGIWIVMFIYHMIDRNKREKSK</sequence>
<organism evidence="2 3">
    <name type="scientific">Anaerosporobacter mobilis DSM 15930</name>
    <dbReference type="NCBI Taxonomy" id="1120996"/>
    <lineage>
        <taxon>Bacteria</taxon>
        <taxon>Bacillati</taxon>
        <taxon>Bacillota</taxon>
        <taxon>Clostridia</taxon>
        <taxon>Lachnospirales</taxon>
        <taxon>Lachnospiraceae</taxon>
        <taxon>Anaerosporobacter</taxon>
    </lineage>
</organism>
<keyword evidence="1" id="KW-0812">Transmembrane</keyword>
<dbReference type="EMBL" id="FRCP01000026">
    <property type="protein sequence ID" value="SHN00275.1"/>
    <property type="molecule type" value="Genomic_DNA"/>
</dbReference>
<reference evidence="2 3" key="1">
    <citation type="submission" date="2016-11" db="EMBL/GenBank/DDBJ databases">
        <authorList>
            <person name="Jaros S."/>
            <person name="Januszkiewicz K."/>
            <person name="Wedrychowicz H."/>
        </authorList>
    </citation>
    <scope>NUCLEOTIDE SEQUENCE [LARGE SCALE GENOMIC DNA]</scope>
    <source>
        <strain evidence="2 3">DSM 15930</strain>
    </source>
</reference>
<accession>A0A1M7NAU9</accession>
<evidence type="ECO:0008006" key="4">
    <source>
        <dbReference type="Google" id="ProtNLM"/>
    </source>
</evidence>
<protein>
    <recommendedName>
        <fullName evidence="4">DUF3784 domain-containing protein</fullName>
    </recommendedName>
</protein>
<dbReference type="Proteomes" id="UP000184038">
    <property type="component" value="Unassembled WGS sequence"/>
</dbReference>
<dbReference type="AlphaFoldDB" id="A0A1M7NAU9"/>
<dbReference type="Pfam" id="PF12650">
    <property type="entry name" value="DUF3784"/>
    <property type="match status" value="1"/>
</dbReference>
<proteinExistence type="predicted"/>
<gene>
    <name evidence="2" type="ORF">SAMN02746066_04317</name>
</gene>
<feature type="transmembrane region" description="Helical" evidence="1">
    <location>
        <begin position="97"/>
        <end position="112"/>
    </location>
</feature>
<feature type="transmembrane region" description="Helical" evidence="1">
    <location>
        <begin position="74"/>
        <end position="91"/>
    </location>
</feature>
<feature type="transmembrane region" description="Helical" evidence="1">
    <location>
        <begin position="17"/>
        <end position="37"/>
    </location>
</feature>